<evidence type="ECO:0000313" key="1">
    <source>
        <dbReference type="EMBL" id="KAF5188921.1"/>
    </source>
</evidence>
<protein>
    <submittedName>
        <fullName evidence="1">Uncharacterized protein</fullName>
    </submittedName>
</protein>
<dbReference type="Proteomes" id="UP000554482">
    <property type="component" value="Unassembled WGS sequence"/>
</dbReference>
<comment type="caution">
    <text evidence="1">The sequence shown here is derived from an EMBL/GenBank/DDBJ whole genome shotgun (WGS) entry which is preliminary data.</text>
</comment>
<dbReference type="AlphaFoldDB" id="A0A7J6VVR2"/>
<dbReference type="EMBL" id="JABWDY010026166">
    <property type="protein sequence ID" value="KAF5188921.1"/>
    <property type="molecule type" value="Genomic_DNA"/>
</dbReference>
<organism evidence="1 2">
    <name type="scientific">Thalictrum thalictroides</name>
    <name type="common">Rue-anemone</name>
    <name type="synonym">Anemone thalictroides</name>
    <dbReference type="NCBI Taxonomy" id="46969"/>
    <lineage>
        <taxon>Eukaryota</taxon>
        <taxon>Viridiplantae</taxon>
        <taxon>Streptophyta</taxon>
        <taxon>Embryophyta</taxon>
        <taxon>Tracheophyta</taxon>
        <taxon>Spermatophyta</taxon>
        <taxon>Magnoliopsida</taxon>
        <taxon>Ranunculales</taxon>
        <taxon>Ranunculaceae</taxon>
        <taxon>Thalictroideae</taxon>
        <taxon>Thalictrum</taxon>
    </lineage>
</organism>
<evidence type="ECO:0000313" key="2">
    <source>
        <dbReference type="Proteomes" id="UP000554482"/>
    </source>
</evidence>
<proteinExistence type="predicted"/>
<keyword evidence="2" id="KW-1185">Reference proteome</keyword>
<gene>
    <name evidence="1" type="ORF">FRX31_021492</name>
</gene>
<accession>A0A7J6VVR2</accession>
<name>A0A7J6VVR2_THATH</name>
<reference evidence="1 2" key="1">
    <citation type="submission" date="2020-06" db="EMBL/GenBank/DDBJ databases">
        <title>Transcriptomic and genomic resources for Thalictrum thalictroides and T. hernandezii: Facilitating candidate gene discovery in an emerging model plant lineage.</title>
        <authorList>
            <person name="Arias T."/>
            <person name="Riano-Pachon D.M."/>
            <person name="Di Stilio V.S."/>
        </authorList>
    </citation>
    <scope>NUCLEOTIDE SEQUENCE [LARGE SCALE GENOMIC DNA]</scope>
    <source>
        <strain evidence="2">cv. WT478/WT964</strain>
        <tissue evidence="1">Leaves</tissue>
    </source>
</reference>
<sequence>MFAVIRDAKFSWERWWQNLLVLASPDEIMNNIVSRGFSPAAAAHGSVVISIDASFDVRSGQGAISVVIDKICLWGVARYGL</sequence>